<dbReference type="EMBL" id="CP058559">
    <property type="protein sequence ID" value="QNO13283.1"/>
    <property type="molecule type" value="Genomic_DNA"/>
</dbReference>
<accession>A0A7G9W3M1</accession>
<proteinExistence type="predicted"/>
<dbReference type="SUPFAM" id="SSF49785">
    <property type="entry name" value="Galactose-binding domain-like"/>
    <property type="match status" value="1"/>
</dbReference>
<dbReference type="Gene3D" id="2.60.120.260">
    <property type="entry name" value="Galactose-binding domain-like"/>
    <property type="match status" value="1"/>
</dbReference>
<dbReference type="RefSeq" id="WP_213166958.1">
    <property type="nucleotide sequence ID" value="NZ_CP058559.1"/>
</dbReference>
<dbReference type="InterPro" id="IPR008979">
    <property type="entry name" value="Galactose-bd-like_sf"/>
</dbReference>
<evidence type="ECO:0000313" key="1">
    <source>
        <dbReference type="EMBL" id="QNO13283.1"/>
    </source>
</evidence>
<dbReference type="KEGG" id="acae:HYG86_00055"/>
<keyword evidence="2" id="KW-1185">Reference proteome</keyword>
<dbReference type="AlphaFoldDB" id="A0A7G9W3M1"/>
<dbReference type="Proteomes" id="UP000516160">
    <property type="component" value="Chromosome"/>
</dbReference>
<reference evidence="1 2" key="1">
    <citation type="submission" date="2020-07" db="EMBL/GenBank/DDBJ databases">
        <title>Alkalicella. sp. LB2 genome.</title>
        <authorList>
            <person name="Postec A."/>
            <person name="Quemeneur M."/>
        </authorList>
    </citation>
    <scope>NUCLEOTIDE SEQUENCE [LARGE SCALE GENOMIC DNA]</scope>
    <source>
        <strain evidence="1 2">LB2</strain>
    </source>
</reference>
<evidence type="ECO:0000313" key="2">
    <source>
        <dbReference type="Proteomes" id="UP000516160"/>
    </source>
</evidence>
<gene>
    <name evidence="1" type="ORF">HYG86_00055</name>
</gene>
<dbReference type="NCBIfam" id="NF033675">
    <property type="entry name" value="NTTRR-F1"/>
    <property type="match status" value="1"/>
</dbReference>
<sequence length="160" mass="16928">MSIDDLIVNGGFETGTLPPWVSLNSSITELYSHSGFFSVNLAGGLLNSYIFQVVPVSPGEAYNFVASLAKASDGPSAGVSISIPVFDSNSNFLSYILITNIADNRLPVASQSEWVEIYQTTNQTPLGASYAMVLINKFSLAGGVDIIVDDITLQEIEGGA</sequence>
<organism evidence="1 2">
    <name type="scientific">Alkalicella caledoniensis</name>
    <dbReference type="NCBI Taxonomy" id="2731377"/>
    <lineage>
        <taxon>Bacteria</taxon>
        <taxon>Bacillati</taxon>
        <taxon>Bacillota</taxon>
        <taxon>Clostridia</taxon>
        <taxon>Eubacteriales</taxon>
        <taxon>Proteinivoracaceae</taxon>
        <taxon>Alkalicella</taxon>
    </lineage>
</organism>
<protein>
    <submittedName>
        <fullName evidence="1">NTTRR-F1 domain</fullName>
    </submittedName>
</protein>
<name>A0A7G9W3M1_ALKCA</name>